<keyword evidence="1" id="KW-0812">Transmembrane</keyword>
<keyword evidence="1" id="KW-0472">Membrane</keyword>
<feature type="transmembrane region" description="Helical" evidence="1">
    <location>
        <begin position="242"/>
        <end position="263"/>
    </location>
</feature>
<accession>A0A0D3KW21</accession>
<dbReference type="Gene3D" id="3.30.450.20">
    <property type="entry name" value="PAS domain"/>
    <property type="match status" value="1"/>
</dbReference>
<dbReference type="GeneID" id="17285225"/>
<sequence length="267" mass="27925">MATTVVTVEDVLWAEDSFHATPNHIRVRLSCRTPAILVDRKTNVIVAANVAWQDQCGYRAEAIGATPKILAGERTDAAKAARFTQRVYGREGRAGTTLVNYRSDGTPFLHTITASRIGDFFLAKSTRSIDLQTASAPHLGAIGVALLAACVLIHLFSAVSSVGDSATSTGPASPPLPADRIPAADPPAQIDSSSALVAEGAPVVGICLLALLVAAMWEEESAAAKVNDEDDDDEIDVAGSHFLGPVPLVEVVFTAAICLFLVAQGPQ</sequence>
<dbReference type="RefSeq" id="XP_005792385.1">
    <property type="nucleotide sequence ID" value="XM_005792328.1"/>
</dbReference>
<reference evidence="3" key="1">
    <citation type="journal article" date="2013" name="Nature">
        <title>Pan genome of the phytoplankton Emiliania underpins its global distribution.</title>
        <authorList>
            <person name="Read B.A."/>
            <person name="Kegel J."/>
            <person name="Klute M.J."/>
            <person name="Kuo A."/>
            <person name="Lefebvre S.C."/>
            <person name="Maumus F."/>
            <person name="Mayer C."/>
            <person name="Miller J."/>
            <person name="Monier A."/>
            <person name="Salamov A."/>
            <person name="Young J."/>
            <person name="Aguilar M."/>
            <person name="Claverie J.M."/>
            <person name="Frickenhaus S."/>
            <person name="Gonzalez K."/>
            <person name="Herman E.K."/>
            <person name="Lin Y.C."/>
            <person name="Napier J."/>
            <person name="Ogata H."/>
            <person name="Sarno A.F."/>
            <person name="Shmutz J."/>
            <person name="Schroeder D."/>
            <person name="de Vargas C."/>
            <person name="Verret F."/>
            <person name="von Dassow P."/>
            <person name="Valentin K."/>
            <person name="Van de Peer Y."/>
            <person name="Wheeler G."/>
            <person name="Dacks J.B."/>
            <person name="Delwiche C.F."/>
            <person name="Dyhrman S.T."/>
            <person name="Glockner G."/>
            <person name="John U."/>
            <person name="Richards T."/>
            <person name="Worden A.Z."/>
            <person name="Zhang X."/>
            <person name="Grigoriev I.V."/>
            <person name="Allen A.E."/>
            <person name="Bidle K."/>
            <person name="Borodovsky M."/>
            <person name="Bowler C."/>
            <person name="Brownlee C."/>
            <person name="Cock J.M."/>
            <person name="Elias M."/>
            <person name="Gladyshev V.N."/>
            <person name="Groth M."/>
            <person name="Guda C."/>
            <person name="Hadaegh A."/>
            <person name="Iglesias-Rodriguez M.D."/>
            <person name="Jenkins J."/>
            <person name="Jones B.M."/>
            <person name="Lawson T."/>
            <person name="Leese F."/>
            <person name="Lindquist E."/>
            <person name="Lobanov A."/>
            <person name="Lomsadze A."/>
            <person name="Malik S.B."/>
            <person name="Marsh M.E."/>
            <person name="Mackinder L."/>
            <person name="Mock T."/>
            <person name="Mueller-Roeber B."/>
            <person name="Pagarete A."/>
            <person name="Parker M."/>
            <person name="Probert I."/>
            <person name="Quesneville H."/>
            <person name="Raines C."/>
            <person name="Rensing S.A."/>
            <person name="Riano-Pachon D.M."/>
            <person name="Richier S."/>
            <person name="Rokitta S."/>
            <person name="Shiraiwa Y."/>
            <person name="Soanes D.M."/>
            <person name="van der Giezen M."/>
            <person name="Wahlund T.M."/>
            <person name="Williams B."/>
            <person name="Wilson W."/>
            <person name="Wolfe G."/>
            <person name="Wurch L.L."/>
        </authorList>
    </citation>
    <scope>NUCLEOTIDE SEQUENCE</scope>
</reference>
<dbReference type="KEGG" id="ehx:EMIHUDRAFT_108723"/>
<evidence type="ECO:0008006" key="4">
    <source>
        <dbReference type="Google" id="ProtNLM"/>
    </source>
</evidence>
<evidence type="ECO:0000256" key="1">
    <source>
        <dbReference type="SAM" id="Phobius"/>
    </source>
</evidence>
<dbReference type="HOGENOM" id="CLU_1043658_0_0_1"/>
<feature type="transmembrane region" description="Helical" evidence="1">
    <location>
        <begin position="196"/>
        <end position="217"/>
    </location>
</feature>
<name>A0A0D3KW21_EMIH1</name>
<dbReference type="EnsemblProtists" id="EOD39956">
    <property type="protein sequence ID" value="EOD39956"/>
    <property type="gene ID" value="EMIHUDRAFT_108723"/>
</dbReference>
<proteinExistence type="predicted"/>
<dbReference type="AlphaFoldDB" id="A0A0D3KW21"/>
<protein>
    <recommendedName>
        <fullName evidence="4">PAS domain-containing protein</fullName>
    </recommendedName>
</protein>
<keyword evidence="1" id="KW-1133">Transmembrane helix</keyword>
<evidence type="ECO:0000313" key="3">
    <source>
        <dbReference type="Proteomes" id="UP000013827"/>
    </source>
</evidence>
<dbReference type="PaxDb" id="2903-EOD39956"/>
<evidence type="ECO:0000313" key="2">
    <source>
        <dbReference type="EnsemblProtists" id="EOD39956"/>
    </source>
</evidence>
<keyword evidence="3" id="KW-1185">Reference proteome</keyword>
<feature type="transmembrane region" description="Helical" evidence="1">
    <location>
        <begin position="139"/>
        <end position="159"/>
    </location>
</feature>
<organism evidence="2 3">
    <name type="scientific">Emiliania huxleyi (strain CCMP1516)</name>
    <dbReference type="NCBI Taxonomy" id="280463"/>
    <lineage>
        <taxon>Eukaryota</taxon>
        <taxon>Haptista</taxon>
        <taxon>Haptophyta</taxon>
        <taxon>Prymnesiophyceae</taxon>
        <taxon>Isochrysidales</taxon>
        <taxon>Noelaerhabdaceae</taxon>
        <taxon>Emiliania</taxon>
    </lineage>
</organism>
<dbReference type="Proteomes" id="UP000013827">
    <property type="component" value="Unassembled WGS sequence"/>
</dbReference>
<reference evidence="2" key="2">
    <citation type="submission" date="2024-10" db="UniProtKB">
        <authorList>
            <consortium name="EnsemblProtists"/>
        </authorList>
    </citation>
    <scope>IDENTIFICATION</scope>
</reference>